<comment type="similarity">
    <text evidence="10">Belongs to the glycosyltransferase 28 family. MurG subfamily.</text>
</comment>
<evidence type="ECO:0000259" key="11">
    <source>
        <dbReference type="Pfam" id="PF03033"/>
    </source>
</evidence>
<evidence type="ECO:0000256" key="1">
    <source>
        <dbReference type="ARBA" id="ARBA00022475"/>
    </source>
</evidence>
<feature type="binding site" evidence="10">
    <location>
        <begin position="11"/>
        <end position="13"/>
    </location>
    <ligand>
        <name>UDP-N-acetyl-alpha-D-glucosamine</name>
        <dbReference type="ChEBI" id="CHEBI:57705"/>
    </ligand>
</feature>
<dbReference type="HAMAP" id="MF_00033">
    <property type="entry name" value="MurG"/>
    <property type="match status" value="1"/>
</dbReference>
<evidence type="ECO:0000256" key="7">
    <source>
        <dbReference type="ARBA" id="ARBA00023136"/>
    </source>
</evidence>
<dbReference type="EMBL" id="PEVJ01000022">
    <property type="protein sequence ID" value="PIU98534.1"/>
    <property type="molecule type" value="Genomic_DNA"/>
</dbReference>
<dbReference type="GO" id="GO:0071555">
    <property type="term" value="P:cell wall organization"/>
    <property type="evidence" value="ECO:0007669"/>
    <property type="project" value="UniProtKB-KW"/>
</dbReference>
<evidence type="ECO:0000256" key="3">
    <source>
        <dbReference type="ARBA" id="ARBA00022676"/>
    </source>
</evidence>
<comment type="pathway">
    <text evidence="10">Cell wall biogenesis; peptidoglycan biosynthesis.</text>
</comment>
<keyword evidence="7 10" id="KW-0472">Membrane</keyword>
<dbReference type="GO" id="GO:0051991">
    <property type="term" value="F:UDP-N-acetyl-D-glucosamine:N-acetylmuramoyl-L-alanyl-D-glutamyl-meso-2,6-diaminopimelyl-D-alanyl-D-alanine-diphosphoundecaprenol 4-beta-N-acetylglucosaminlytransferase activity"/>
    <property type="evidence" value="ECO:0007669"/>
    <property type="project" value="RHEA"/>
</dbReference>
<evidence type="ECO:0000256" key="2">
    <source>
        <dbReference type="ARBA" id="ARBA00022618"/>
    </source>
</evidence>
<keyword evidence="1 10" id="KW-1003">Cell membrane</keyword>
<feature type="domain" description="Glycosyltransferase family 28 N-terminal" evidence="11">
    <location>
        <begin position="4"/>
        <end position="147"/>
    </location>
</feature>
<evidence type="ECO:0000256" key="4">
    <source>
        <dbReference type="ARBA" id="ARBA00022679"/>
    </source>
</evidence>
<evidence type="ECO:0000256" key="10">
    <source>
        <dbReference type="HAMAP-Rule" id="MF_00033"/>
    </source>
</evidence>
<dbReference type="SUPFAM" id="SSF53756">
    <property type="entry name" value="UDP-Glycosyltransferase/glycogen phosphorylase"/>
    <property type="match status" value="1"/>
</dbReference>
<evidence type="ECO:0000313" key="14">
    <source>
        <dbReference type="Proteomes" id="UP000228949"/>
    </source>
</evidence>
<dbReference type="UniPathway" id="UPA00219"/>
<evidence type="ECO:0000256" key="5">
    <source>
        <dbReference type="ARBA" id="ARBA00022960"/>
    </source>
</evidence>
<sequence length="383" mass="42767">MLRILFTGGGTGGHIYPILAVVEELQKIAVGKKIEMRLRYFGAPGIFQKLLQENGIKVSRIISAKLRRYFDLRNFIDIPILFPLSVIQSLWKVFWYMPDVLFSKGGPGSLPVVLACRFYRVPIIIHDSDGIPGLANRLAAKSAKRIGISFESAAEFFPKKTMDKIALIGNPVRQSLIGGDILERETAKKIFGFSPEKPVILVMGGSQGAKPINDFMLEIFQDLIKDYQILHQAGVKNFNNVKEELKIVLKNYPPEQKNKYKLVSYFEKDLKDAYAAADLIISRASSGIIFEISSFGRPAILIPLPLDVVGGHQIKNAYEYAKNGAAVVVEQTNLTPNVFIAQIKKIFSDPEKLKQMSQAAKNFSKPEAARITTEEIIRLAVRN</sequence>
<dbReference type="InterPro" id="IPR007235">
    <property type="entry name" value="Glyco_trans_28_C"/>
</dbReference>
<comment type="caution">
    <text evidence="13">The sequence shown here is derived from an EMBL/GenBank/DDBJ whole genome shotgun (WGS) entry which is preliminary data.</text>
</comment>
<evidence type="ECO:0000256" key="8">
    <source>
        <dbReference type="ARBA" id="ARBA00023306"/>
    </source>
</evidence>
<dbReference type="PANTHER" id="PTHR21015">
    <property type="entry name" value="UDP-N-ACETYLGLUCOSAMINE--N-ACETYLMURAMYL-(PENTAPEPTIDE) PYROPHOSPHORYL-UNDECAPRENOL N-ACETYLGLUCOSAMINE TRANSFERASE 1"/>
    <property type="match status" value="1"/>
</dbReference>
<protein>
    <recommendedName>
        <fullName evidence="10">UDP-N-acetylglucosamine--N-acetylmuramyl-(pentapeptide) pyrophosphoryl-undecaprenol N-acetylglucosamine transferase</fullName>
        <ecNumber evidence="10">2.4.1.227</ecNumber>
    </recommendedName>
    <alternativeName>
        <fullName evidence="10">Undecaprenyl-PP-MurNAc-pentapeptide-UDPGlcNAc GlcNAc transferase</fullName>
    </alternativeName>
</protein>
<evidence type="ECO:0000313" key="13">
    <source>
        <dbReference type="EMBL" id="PIU98534.1"/>
    </source>
</evidence>
<feature type="binding site" evidence="10">
    <location>
        <position position="206"/>
    </location>
    <ligand>
        <name>UDP-N-acetyl-alpha-D-glucosamine</name>
        <dbReference type="ChEBI" id="CHEBI:57705"/>
    </ligand>
</feature>
<keyword evidence="4 10" id="KW-0808">Transferase</keyword>
<evidence type="ECO:0000259" key="12">
    <source>
        <dbReference type="Pfam" id="PF04101"/>
    </source>
</evidence>
<dbReference type="GO" id="GO:0008360">
    <property type="term" value="P:regulation of cell shape"/>
    <property type="evidence" value="ECO:0007669"/>
    <property type="project" value="UniProtKB-KW"/>
</dbReference>
<dbReference type="GO" id="GO:0050511">
    <property type="term" value="F:undecaprenyldiphospho-muramoylpentapeptide beta-N-acetylglucosaminyltransferase activity"/>
    <property type="evidence" value="ECO:0007669"/>
    <property type="project" value="UniProtKB-UniRule"/>
</dbReference>
<dbReference type="GO" id="GO:0009252">
    <property type="term" value="P:peptidoglycan biosynthetic process"/>
    <property type="evidence" value="ECO:0007669"/>
    <property type="project" value="UniProtKB-UniRule"/>
</dbReference>
<comment type="function">
    <text evidence="10">Cell wall formation. Catalyzes the transfer of a GlcNAc subunit on undecaprenyl-pyrophosphoryl-MurNAc-pentapeptide (lipid intermediate I) to form undecaprenyl-pyrophosphoryl-MurNAc-(pentapeptide)GlcNAc (lipid intermediate II).</text>
</comment>
<comment type="catalytic activity">
    <reaction evidence="10">
        <text>di-trans,octa-cis-undecaprenyl diphospho-N-acetyl-alpha-D-muramoyl-L-alanyl-D-glutamyl-meso-2,6-diaminopimeloyl-D-alanyl-D-alanine + UDP-N-acetyl-alpha-D-glucosamine = di-trans,octa-cis-undecaprenyl diphospho-[N-acetyl-alpha-D-glucosaminyl-(1-&gt;4)]-N-acetyl-alpha-D-muramoyl-L-alanyl-D-glutamyl-meso-2,6-diaminopimeloyl-D-alanyl-D-alanine + UDP + H(+)</text>
        <dbReference type="Rhea" id="RHEA:31227"/>
        <dbReference type="ChEBI" id="CHEBI:15378"/>
        <dbReference type="ChEBI" id="CHEBI:57705"/>
        <dbReference type="ChEBI" id="CHEBI:58223"/>
        <dbReference type="ChEBI" id="CHEBI:61387"/>
        <dbReference type="ChEBI" id="CHEBI:61388"/>
        <dbReference type="EC" id="2.4.1.227"/>
    </reaction>
</comment>
<dbReference type="PANTHER" id="PTHR21015:SF22">
    <property type="entry name" value="GLYCOSYLTRANSFERASE"/>
    <property type="match status" value="1"/>
</dbReference>
<keyword evidence="8 10" id="KW-0131">Cell cycle</keyword>
<dbReference type="InterPro" id="IPR006009">
    <property type="entry name" value="GlcNAc_MurG"/>
</dbReference>
<keyword evidence="9 10" id="KW-0961">Cell wall biogenesis/degradation</keyword>
<dbReference type="Proteomes" id="UP000228949">
    <property type="component" value="Unassembled WGS sequence"/>
</dbReference>
<keyword evidence="2 10" id="KW-0132">Cell division</keyword>
<feature type="domain" description="Glycosyl transferase family 28 C-terminal" evidence="12">
    <location>
        <begin position="199"/>
        <end position="369"/>
    </location>
</feature>
<dbReference type="Gene3D" id="3.40.50.2000">
    <property type="entry name" value="Glycogen Phosphorylase B"/>
    <property type="match status" value="2"/>
</dbReference>
<comment type="caution">
    <text evidence="10">Lacks conserved residue(s) required for the propagation of feature annotation.</text>
</comment>
<name>A0A2M7B5X9_9BACT</name>
<comment type="subcellular location">
    <subcellularLocation>
        <location evidence="10">Cell membrane</location>
        <topology evidence="10">Peripheral membrane protein</topology>
        <orientation evidence="10">Cytoplasmic side</orientation>
    </subcellularLocation>
</comment>
<reference evidence="14" key="1">
    <citation type="submission" date="2017-09" db="EMBL/GenBank/DDBJ databases">
        <title>Depth-based differentiation of microbial function through sediment-hosted aquifers and enrichment of novel symbionts in the deep terrestrial subsurface.</title>
        <authorList>
            <person name="Probst A.J."/>
            <person name="Ladd B."/>
            <person name="Jarett J.K."/>
            <person name="Geller-Mcgrath D.E."/>
            <person name="Sieber C.M.K."/>
            <person name="Emerson J.B."/>
            <person name="Anantharaman K."/>
            <person name="Thomas B.C."/>
            <person name="Malmstrom R."/>
            <person name="Stieglmeier M."/>
            <person name="Klingl A."/>
            <person name="Woyke T."/>
            <person name="Ryan C.M."/>
            <person name="Banfield J.F."/>
        </authorList>
    </citation>
    <scope>NUCLEOTIDE SEQUENCE [LARGE SCALE GENOMIC DNA]</scope>
</reference>
<accession>A0A2M7B5X9</accession>
<dbReference type="GO" id="GO:0051301">
    <property type="term" value="P:cell division"/>
    <property type="evidence" value="ECO:0007669"/>
    <property type="project" value="UniProtKB-KW"/>
</dbReference>
<keyword evidence="6 10" id="KW-0573">Peptidoglycan synthesis</keyword>
<keyword evidence="3 10" id="KW-0328">Glycosyltransferase</keyword>
<dbReference type="CDD" id="cd03785">
    <property type="entry name" value="GT28_MurG"/>
    <property type="match status" value="1"/>
</dbReference>
<evidence type="ECO:0000256" key="9">
    <source>
        <dbReference type="ARBA" id="ARBA00023316"/>
    </source>
</evidence>
<dbReference type="GO" id="GO:0005975">
    <property type="term" value="P:carbohydrate metabolic process"/>
    <property type="evidence" value="ECO:0007669"/>
    <property type="project" value="InterPro"/>
</dbReference>
<organism evidence="13 14">
    <name type="scientific">Candidatus Wolfebacteria bacterium CG03_land_8_20_14_0_80_40_12</name>
    <dbReference type="NCBI Taxonomy" id="1975069"/>
    <lineage>
        <taxon>Bacteria</taxon>
        <taxon>Candidatus Wolfeibacteriota</taxon>
    </lineage>
</organism>
<feature type="binding site" evidence="10">
    <location>
        <position position="313"/>
    </location>
    <ligand>
        <name>UDP-N-acetyl-alpha-D-glucosamine</name>
        <dbReference type="ChEBI" id="CHEBI:57705"/>
    </ligand>
</feature>
<dbReference type="Pfam" id="PF04101">
    <property type="entry name" value="Glyco_tran_28_C"/>
    <property type="match status" value="1"/>
</dbReference>
<dbReference type="AlphaFoldDB" id="A0A2M7B5X9"/>
<feature type="binding site" evidence="10">
    <location>
        <position position="173"/>
    </location>
    <ligand>
        <name>UDP-N-acetyl-alpha-D-glucosamine</name>
        <dbReference type="ChEBI" id="CHEBI:57705"/>
    </ligand>
</feature>
<dbReference type="EC" id="2.4.1.227" evidence="10"/>
<dbReference type="InterPro" id="IPR004276">
    <property type="entry name" value="GlycoTrans_28_N"/>
</dbReference>
<gene>
    <name evidence="10" type="primary">murG</name>
    <name evidence="13" type="ORF">COS61_00935</name>
</gene>
<evidence type="ECO:0000256" key="6">
    <source>
        <dbReference type="ARBA" id="ARBA00022984"/>
    </source>
</evidence>
<proteinExistence type="inferred from homology"/>
<dbReference type="Pfam" id="PF03033">
    <property type="entry name" value="Glyco_transf_28"/>
    <property type="match status" value="1"/>
</dbReference>
<dbReference type="GO" id="GO:0005886">
    <property type="term" value="C:plasma membrane"/>
    <property type="evidence" value="ECO:0007669"/>
    <property type="project" value="UniProtKB-SubCell"/>
</dbReference>
<keyword evidence="5 10" id="KW-0133">Cell shape</keyword>